<keyword evidence="3" id="KW-0238">DNA-binding</keyword>
<evidence type="ECO:0000313" key="7">
    <source>
        <dbReference type="Proteomes" id="UP000318053"/>
    </source>
</evidence>
<keyword evidence="2" id="KW-0805">Transcription regulation</keyword>
<dbReference type="InterPro" id="IPR000847">
    <property type="entry name" value="LysR_HTH_N"/>
</dbReference>
<dbReference type="Pfam" id="PF03466">
    <property type="entry name" value="LysR_substrate"/>
    <property type="match status" value="1"/>
</dbReference>
<dbReference type="RefSeq" id="WP_146393791.1">
    <property type="nucleotide sequence ID" value="NZ_SJPK01000026.1"/>
</dbReference>
<feature type="domain" description="HTH lysR-type" evidence="5">
    <location>
        <begin position="7"/>
        <end position="64"/>
    </location>
</feature>
<protein>
    <submittedName>
        <fullName evidence="6">HTH-type transcriptional activator CmpR</fullName>
    </submittedName>
</protein>
<comment type="caution">
    <text evidence="6">The sequence shown here is derived from an EMBL/GenBank/DDBJ whole genome shotgun (WGS) entry which is preliminary data.</text>
</comment>
<dbReference type="EMBL" id="SJPK01000026">
    <property type="protein sequence ID" value="TWT55357.1"/>
    <property type="molecule type" value="Genomic_DNA"/>
</dbReference>
<dbReference type="Proteomes" id="UP000318053">
    <property type="component" value="Unassembled WGS sequence"/>
</dbReference>
<organism evidence="6 7">
    <name type="scientific">Allorhodopirellula solitaria</name>
    <dbReference type="NCBI Taxonomy" id="2527987"/>
    <lineage>
        <taxon>Bacteria</taxon>
        <taxon>Pseudomonadati</taxon>
        <taxon>Planctomycetota</taxon>
        <taxon>Planctomycetia</taxon>
        <taxon>Pirellulales</taxon>
        <taxon>Pirellulaceae</taxon>
        <taxon>Allorhodopirellula</taxon>
    </lineage>
</organism>
<keyword evidence="7" id="KW-1185">Reference proteome</keyword>
<dbReference type="GO" id="GO:0003700">
    <property type="term" value="F:DNA-binding transcription factor activity"/>
    <property type="evidence" value="ECO:0007669"/>
    <property type="project" value="InterPro"/>
</dbReference>
<evidence type="ECO:0000259" key="5">
    <source>
        <dbReference type="PROSITE" id="PS50931"/>
    </source>
</evidence>
<dbReference type="PANTHER" id="PTHR30346:SF28">
    <property type="entry name" value="HTH-TYPE TRANSCRIPTIONAL REGULATOR CYNR"/>
    <property type="match status" value="1"/>
</dbReference>
<dbReference type="InterPro" id="IPR005119">
    <property type="entry name" value="LysR_subst-bd"/>
</dbReference>
<dbReference type="Pfam" id="PF00126">
    <property type="entry name" value="HTH_1"/>
    <property type="match status" value="1"/>
</dbReference>
<dbReference type="CDD" id="cd05466">
    <property type="entry name" value="PBP2_LTTR_substrate"/>
    <property type="match status" value="1"/>
</dbReference>
<accession>A0A5C5WXG8</accession>
<dbReference type="SUPFAM" id="SSF46785">
    <property type="entry name" value="Winged helix' DNA-binding domain"/>
    <property type="match status" value="1"/>
</dbReference>
<evidence type="ECO:0000256" key="2">
    <source>
        <dbReference type="ARBA" id="ARBA00023015"/>
    </source>
</evidence>
<evidence type="ECO:0000256" key="4">
    <source>
        <dbReference type="ARBA" id="ARBA00023163"/>
    </source>
</evidence>
<dbReference type="OrthoDB" id="280324at2"/>
<dbReference type="PROSITE" id="PS50931">
    <property type="entry name" value="HTH_LYSR"/>
    <property type="match status" value="1"/>
</dbReference>
<proteinExistence type="inferred from homology"/>
<dbReference type="AlphaFoldDB" id="A0A5C5WXG8"/>
<dbReference type="PANTHER" id="PTHR30346">
    <property type="entry name" value="TRANSCRIPTIONAL DUAL REGULATOR HCAR-RELATED"/>
    <property type="match status" value="1"/>
</dbReference>
<dbReference type="Gene3D" id="3.40.190.290">
    <property type="match status" value="1"/>
</dbReference>
<dbReference type="GO" id="GO:0003677">
    <property type="term" value="F:DNA binding"/>
    <property type="evidence" value="ECO:0007669"/>
    <property type="project" value="UniProtKB-KW"/>
</dbReference>
<evidence type="ECO:0000256" key="1">
    <source>
        <dbReference type="ARBA" id="ARBA00009437"/>
    </source>
</evidence>
<comment type="similarity">
    <text evidence="1">Belongs to the LysR transcriptional regulatory family.</text>
</comment>
<gene>
    <name evidence="6" type="primary">cmpR</name>
    <name evidence="6" type="ORF">CA85_49300</name>
</gene>
<dbReference type="InterPro" id="IPR036390">
    <property type="entry name" value="WH_DNA-bd_sf"/>
</dbReference>
<evidence type="ECO:0000256" key="3">
    <source>
        <dbReference type="ARBA" id="ARBA00023125"/>
    </source>
</evidence>
<sequence length="303" mass="33122">MPRVDSLTVQQMQTFCHVYECGGYASASETLGMAGPTIWEQVKTLEKIYRSKLFERSGRNIVPTASGEMLYEMLRPLLATVSSTFDRLAEQDEGLLPQITLVTGARMMMDDLGAPFKRFQGLYPDTTLQIKTADNLAAQQIILDSRADLALMIEPPQDFRRAGIQYETLYPLEYLIALPARHRLIGSTHVGLAELVEEPIVVGSPHTIGRKLLDQTLFRLGISAPLNIVAETDNSAATLACVRAGLGIGIIAGRADGQLTRQIKTSSLAHELGKVNVVAAFREGRKLTNALGALVDLIRDSSQ</sequence>
<dbReference type="Gene3D" id="1.10.10.10">
    <property type="entry name" value="Winged helix-like DNA-binding domain superfamily/Winged helix DNA-binding domain"/>
    <property type="match status" value="1"/>
</dbReference>
<dbReference type="InterPro" id="IPR036388">
    <property type="entry name" value="WH-like_DNA-bd_sf"/>
</dbReference>
<keyword evidence="4" id="KW-0804">Transcription</keyword>
<evidence type="ECO:0000313" key="6">
    <source>
        <dbReference type="EMBL" id="TWT55357.1"/>
    </source>
</evidence>
<dbReference type="SUPFAM" id="SSF53850">
    <property type="entry name" value="Periplasmic binding protein-like II"/>
    <property type="match status" value="1"/>
</dbReference>
<name>A0A5C5WXG8_9BACT</name>
<dbReference type="GO" id="GO:0032993">
    <property type="term" value="C:protein-DNA complex"/>
    <property type="evidence" value="ECO:0007669"/>
    <property type="project" value="TreeGrafter"/>
</dbReference>
<reference evidence="6 7" key="1">
    <citation type="submission" date="2019-02" db="EMBL/GenBank/DDBJ databases">
        <title>Deep-cultivation of Planctomycetes and their phenomic and genomic characterization uncovers novel biology.</title>
        <authorList>
            <person name="Wiegand S."/>
            <person name="Jogler M."/>
            <person name="Boedeker C."/>
            <person name="Pinto D."/>
            <person name="Vollmers J."/>
            <person name="Rivas-Marin E."/>
            <person name="Kohn T."/>
            <person name="Peeters S.H."/>
            <person name="Heuer A."/>
            <person name="Rast P."/>
            <person name="Oberbeckmann S."/>
            <person name="Bunk B."/>
            <person name="Jeske O."/>
            <person name="Meyerdierks A."/>
            <person name="Storesund J.E."/>
            <person name="Kallscheuer N."/>
            <person name="Luecker S."/>
            <person name="Lage O.M."/>
            <person name="Pohl T."/>
            <person name="Merkel B.J."/>
            <person name="Hornburger P."/>
            <person name="Mueller R.-W."/>
            <person name="Bruemmer F."/>
            <person name="Labrenz M."/>
            <person name="Spormann A.M."/>
            <person name="Op Den Camp H."/>
            <person name="Overmann J."/>
            <person name="Amann R."/>
            <person name="Jetten M.S.M."/>
            <person name="Mascher T."/>
            <person name="Medema M.H."/>
            <person name="Devos D.P."/>
            <person name="Kaster A.-K."/>
            <person name="Ovreas L."/>
            <person name="Rohde M."/>
            <person name="Galperin M.Y."/>
            <person name="Jogler C."/>
        </authorList>
    </citation>
    <scope>NUCLEOTIDE SEQUENCE [LARGE SCALE GENOMIC DNA]</scope>
    <source>
        <strain evidence="6 7">CA85</strain>
    </source>
</reference>